<sequence>MVRSFCAYGLELKELDGSTHDFCTLIPALELSYETSITAITNQTPVILEKGWNPRLPQDSLRKNLVKIPPTAASFKGILDKARKHAVGDLEIVSTAKVNNIKGCKNLKDSFSGPFVITSLHGENSVELEFSEELSKKHTKFSISLIKPYKCGDAGKFPLRNKVLQHLPLVESSGTNKITKFLKEIKYRPKKLREYLVR</sequence>
<evidence type="ECO:0000313" key="2">
    <source>
        <dbReference type="Proteomes" id="UP000765509"/>
    </source>
</evidence>
<protein>
    <submittedName>
        <fullName evidence="1">Uncharacterized protein</fullName>
    </submittedName>
</protein>
<comment type="caution">
    <text evidence="1">The sequence shown here is derived from an EMBL/GenBank/DDBJ whole genome shotgun (WGS) entry which is preliminary data.</text>
</comment>
<dbReference type="AlphaFoldDB" id="A0A9Q3P876"/>
<dbReference type="OrthoDB" id="3158924at2759"/>
<dbReference type="EMBL" id="AVOT02058069">
    <property type="protein sequence ID" value="MBW0552034.1"/>
    <property type="molecule type" value="Genomic_DNA"/>
</dbReference>
<evidence type="ECO:0000313" key="1">
    <source>
        <dbReference type="EMBL" id="MBW0552034.1"/>
    </source>
</evidence>
<gene>
    <name evidence="1" type="ORF">O181_091749</name>
</gene>
<dbReference type="Proteomes" id="UP000765509">
    <property type="component" value="Unassembled WGS sequence"/>
</dbReference>
<keyword evidence="2" id="KW-1185">Reference proteome</keyword>
<organism evidence="1 2">
    <name type="scientific">Austropuccinia psidii MF-1</name>
    <dbReference type="NCBI Taxonomy" id="1389203"/>
    <lineage>
        <taxon>Eukaryota</taxon>
        <taxon>Fungi</taxon>
        <taxon>Dikarya</taxon>
        <taxon>Basidiomycota</taxon>
        <taxon>Pucciniomycotina</taxon>
        <taxon>Pucciniomycetes</taxon>
        <taxon>Pucciniales</taxon>
        <taxon>Sphaerophragmiaceae</taxon>
        <taxon>Austropuccinia</taxon>
    </lineage>
</organism>
<reference evidence="1" key="1">
    <citation type="submission" date="2021-03" db="EMBL/GenBank/DDBJ databases">
        <title>Draft genome sequence of rust myrtle Austropuccinia psidii MF-1, a brazilian biotype.</title>
        <authorList>
            <person name="Quecine M.C."/>
            <person name="Pachon D.M.R."/>
            <person name="Bonatelli M.L."/>
            <person name="Correr F.H."/>
            <person name="Franceschini L.M."/>
            <person name="Leite T.F."/>
            <person name="Margarido G.R.A."/>
            <person name="Almeida C.A."/>
            <person name="Ferrarezi J.A."/>
            <person name="Labate C.A."/>
        </authorList>
    </citation>
    <scope>NUCLEOTIDE SEQUENCE</scope>
    <source>
        <strain evidence="1">MF-1</strain>
    </source>
</reference>
<proteinExistence type="predicted"/>
<name>A0A9Q3P876_9BASI</name>
<accession>A0A9Q3P876</accession>